<dbReference type="KEGG" id="cthd:CDO33_11070"/>
<reference evidence="1 2" key="1">
    <citation type="submission" date="2017-06" db="EMBL/GenBank/DDBJ databases">
        <title>Investigating the central metabolism of Clostridium thermosuccinogenes.</title>
        <authorList>
            <person name="Koendjbiharie J.G."/>
            <person name="van Kranenburg R."/>
        </authorList>
    </citation>
    <scope>NUCLEOTIDE SEQUENCE [LARGE SCALE GENOMIC DNA]</scope>
    <source>
        <strain evidence="1 2">DSM 5806</strain>
    </source>
</reference>
<evidence type="ECO:0008006" key="3">
    <source>
        <dbReference type="Google" id="ProtNLM"/>
    </source>
</evidence>
<dbReference type="Pfam" id="PF09388">
    <property type="entry name" value="SpoOE-like"/>
    <property type="match status" value="1"/>
</dbReference>
<proteinExistence type="predicted"/>
<evidence type="ECO:0000313" key="1">
    <source>
        <dbReference type="EMBL" id="PNU01208.1"/>
    </source>
</evidence>
<accession>A0A2K2F0V1</accession>
<dbReference type="GO" id="GO:0043937">
    <property type="term" value="P:regulation of sporulation"/>
    <property type="evidence" value="ECO:0007669"/>
    <property type="project" value="InterPro"/>
</dbReference>
<dbReference type="AlphaFoldDB" id="A0A2K2F0V1"/>
<name>A0A2K2F0V1_9CLOT</name>
<dbReference type="InterPro" id="IPR037208">
    <property type="entry name" value="Spo0E-like_sf"/>
</dbReference>
<dbReference type="GO" id="GO:0046983">
    <property type="term" value="F:protein dimerization activity"/>
    <property type="evidence" value="ECO:0007669"/>
    <property type="project" value="InterPro"/>
</dbReference>
<dbReference type="SUPFAM" id="SSF140500">
    <property type="entry name" value="BAS1536-like"/>
    <property type="match status" value="1"/>
</dbReference>
<dbReference type="RefSeq" id="WP_242973325.1">
    <property type="nucleotide sequence ID" value="NZ_CP021850.1"/>
</dbReference>
<sequence length="60" mass="7007">MQSGTKDDIMVIKCETDNEIQKLRGELEDLILVKENNCDSEVLEASRKLDEIINRYYLCK</sequence>
<protein>
    <recommendedName>
        <fullName evidence="3">Aspartyl-phosphate phosphatase Spo0E family protein</fullName>
    </recommendedName>
</protein>
<dbReference type="InterPro" id="IPR036638">
    <property type="entry name" value="HLH_DNA-bd_sf"/>
</dbReference>
<organism evidence="1 2">
    <name type="scientific">Clostridium thermosuccinogenes</name>
    <dbReference type="NCBI Taxonomy" id="84032"/>
    <lineage>
        <taxon>Bacteria</taxon>
        <taxon>Bacillati</taxon>
        <taxon>Bacillota</taxon>
        <taxon>Clostridia</taxon>
        <taxon>Eubacteriales</taxon>
        <taxon>Clostridiaceae</taxon>
        <taxon>Clostridium</taxon>
    </lineage>
</organism>
<evidence type="ECO:0000313" key="2">
    <source>
        <dbReference type="Proteomes" id="UP000236151"/>
    </source>
</evidence>
<dbReference type="Proteomes" id="UP000236151">
    <property type="component" value="Unassembled WGS sequence"/>
</dbReference>
<gene>
    <name evidence="1" type="ORF">CDQ84_02150</name>
</gene>
<dbReference type="EMBL" id="NIOJ01000003">
    <property type="protein sequence ID" value="PNU01208.1"/>
    <property type="molecule type" value="Genomic_DNA"/>
</dbReference>
<keyword evidence="2" id="KW-1185">Reference proteome</keyword>
<dbReference type="Gene3D" id="4.10.280.10">
    <property type="entry name" value="Helix-loop-helix DNA-binding domain"/>
    <property type="match status" value="1"/>
</dbReference>
<dbReference type="InterPro" id="IPR018540">
    <property type="entry name" value="Spo0E-like"/>
</dbReference>
<comment type="caution">
    <text evidence="1">The sequence shown here is derived from an EMBL/GenBank/DDBJ whole genome shotgun (WGS) entry which is preliminary data.</text>
</comment>